<dbReference type="Pfam" id="PF00240">
    <property type="entry name" value="ubiquitin"/>
    <property type="match status" value="1"/>
</dbReference>
<evidence type="ECO:0000313" key="2">
    <source>
        <dbReference type="EMBL" id="ESK90977.1"/>
    </source>
</evidence>
<protein>
    <submittedName>
        <fullName evidence="2">Ubiquitin</fullName>
    </submittedName>
</protein>
<dbReference type="OrthoDB" id="428577at2759"/>
<dbReference type="STRING" id="1381753.V2XB70"/>
<evidence type="ECO:0000259" key="1">
    <source>
        <dbReference type="PROSITE" id="PS50053"/>
    </source>
</evidence>
<accession>V2XB70</accession>
<dbReference type="PANTHER" id="PTHR10666">
    <property type="entry name" value="UBIQUITIN"/>
    <property type="match status" value="1"/>
</dbReference>
<dbReference type="PROSITE" id="PS50053">
    <property type="entry name" value="UBIQUITIN_2"/>
    <property type="match status" value="1"/>
</dbReference>
<dbReference type="SUPFAM" id="SSF54236">
    <property type="entry name" value="Ubiquitin-like"/>
    <property type="match status" value="1"/>
</dbReference>
<keyword evidence="3" id="KW-1185">Reference proteome</keyword>
<evidence type="ECO:0000313" key="3">
    <source>
        <dbReference type="Proteomes" id="UP000017559"/>
    </source>
</evidence>
<dbReference type="Gene3D" id="3.10.20.90">
    <property type="entry name" value="Phosphatidylinositol 3-kinase Catalytic Subunit, Chain A, domain 1"/>
    <property type="match status" value="1"/>
</dbReference>
<name>V2XB70_MONRO</name>
<dbReference type="EMBL" id="AWSO01000393">
    <property type="protein sequence ID" value="ESK90977.1"/>
    <property type="molecule type" value="Genomic_DNA"/>
</dbReference>
<dbReference type="AlphaFoldDB" id="V2XB70"/>
<gene>
    <name evidence="2" type="ORF">Moror_16375</name>
</gene>
<dbReference type="Proteomes" id="UP000017559">
    <property type="component" value="Unassembled WGS sequence"/>
</dbReference>
<sequence length="254" mass="29196">MMSTIQPSWFLQAHESIERTPTDSPLSTSKIIILQSGERKVAVPRPSTYHDLIALAKKHFQQFRFIPISLGTNKLAISDGSFVEIMPEVWHLISPEVTVVDIVEGSTDAFQHERTQSYYIYIRTLTGKFVTLRAEWFDTVEIIKIKIQDKEGIPSDQIRLIYAGRQLEDGIILSEYNIWADTIIDMVLKLRGGKPVIYLLSPREQEARVQLSLAPQWKFSVLYPVVPIEQEWSRQSRLPIDPTCTTFVAKLRPR</sequence>
<reference evidence="2 3" key="1">
    <citation type="journal article" date="2014" name="BMC Genomics">
        <title>Genome and secretome analysis of the hemibiotrophic fungal pathogen, Moniliophthora roreri, which causes frosty pod rot disease of cacao: mechanisms of the biotrophic and necrotrophic phases.</title>
        <authorList>
            <person name="Meinhardt L.W."/>
            <person name="Costa G.G.L."/>
            <person name="Thomazella D.P.T."/>
            <person name="Teixeira P.J.P.L."/>
            <person name="Carazzolle M.F."/>
            <person name="Schuster S.C."/>
            <person name="Carlson J.E."/>
            <person name="Guiltinan M.J."/>
            <person name="Mieczkowski P."/>
            <person name="Farmer A."/>
            <person name="Ramaraj T."/>
            <person name="Crozier J."/>
            <person name="Davis R.E."/>
            <person name="Shao J."/>
            <person name="Melnick R.L."/>
            <person name="Pereira G.A.G."/>
            <person name="Bailey B.A."/>
        </authorList>
    </citation>
    <scope>NUCLEOTIDE SEQUENCE [LARGE SCALE GENOMIC DNA]</scope>
    <source>
        <strain evidence="2 3">MCA 2997</strain>
    </source>
</reference>
<dbReference type="InterPro" id="IPR029071">
    <property type="entry name" value="Ubiquitin-like_domsf"/>
</dbReference>
<organism evidence="2 3">
    <name type="scientific">Moniliophthora roreri (strain MCA 2997)</name>
    <name type="common">Cocoa frosty pod rot fungus</name>
    <name type="synonym">Crinipellis roreri</name>
    <dbReference type="NCBI Taxonomy" id="1381753"/>
    <lineage>
        <taxon>Eukaryota</taxon>
        <taxon>Fungi</taxon>
        <taxon>Dikarya</taxon>
        <taxon>Basidiomycota</taxon>
        <taxon>Agaricomycotina</taxon>
        <taxon>Agaricomycetes</taxon>
        <taxon>Agaricomycetidae</taxon>
        <taxon>Agaricales</taxon>
        <taxon>Marasmiineae</taxon>
        <taxon>Marasmiaceae</taxon>
        <taxon>Moniliophthora</taxon>
    </lineage>
</organism>
<dbReference type="PRINTS" id="PR00348">
    <property type="entry name" value="UBIQUITIN"/>
</dbReference>
<dbReference type="FunFam" id="3.10.20.90:FF:000306">
    <property type="entry name" value="Putative ubiquitin-like protein"/>
    <property type="match status" value="1"/>
</dbReference>
<dbReference type="InterPro" id="IPR000626">
    <property type="entry name" value="Ubiquitin-like_dom"/>
</dbReference>
<dbReference type="InterPro" id="IPR050158">
    <property type="entry name" value="Ubiquitin_ubiquitin-like"/>
</dbReference>
<dbReference type="KEGG" id="mrr:Moror_16375"/>
<dbReference type="InterPro" id="IPR019956">
    <property type="entry name" value="Ubiquitin_dom"/>
</dbReference>
<proteinExistence type="predicted"/>
<feature type="domain" description="Ubiquitin-like" evidence="1">
    <location>
        <begin position="118"/>
        <end position="193"/>
    </location>
</feature>
<dbReference type="SMART" id="SM00213">
    <property type="entry name" value="UBQ"/>
    <property type="match status" value="1"/>
</dbReference>
<comment type="caution">
    <text evidence="2">The sequence shown here is derived from an EMBL/GenBank/DDBJ whole genome shotgun (WGS) entry which is preliminary data.</text>
</comment>
<dbReference type="HOGENOM" id="CLU_1094535_0_0_1"/>